<keyword evidence="15" id="KW-0464">Manganese</keyword>
<evidence type="ECO:0000256" key="6">
    <source>
        <dbReference type="ARBA" id="ARBA00022598"/>
    </source>
</evidence>
<organism evidence="18 19">
    <name type="scientific">Caldisericum exile</name>
    <dbReference type="NCBI Taxonomy" id="693075"/>
    <lineage>
        <taxon>Bacteria</taxon>
        <taxon>Pseudomonadati</taxon>
        <taxon>Caldisericota/Cryosericota group</taxon>
        <taxon>Caldisericota</taxon>
        <taxon>Caldisericia</taxon>
        <taxon>Caldisericales</taxon>
        <taxon>Caldisericaceae</taxon>
        <taxon>Caldisericum</taxon>
    </lineage>
</organism>
<accession>A0A2J6WE47</accession>
<comment type="function">
    <text evidence="13">Cell wall formation.</text>
</comment>
<comment type="pathway">
    <text evidence="13">Cell wall biogenesis; peptidoglycan biosynthesis.</text>
</comment>
<dbReference type="SUPFAM" id="SSF52440">
    <property type="entry name" value="PreATP-grasp domain"/>
    <property type="match status" value="1"/>
</dbReference>
<evidence type="ECO:0000256" key="1">
    <source>
        <dbReference type="ARBA" id="ARBA00001936"/>
    </source>
</evidence>
<dbReference type="GO" id="GO:0046872">
    <property type="term" value="F:metal ion binding"/>
    <property type="evidence" value="ECO:0007669"/>
    <property type="project" value="UniProtKB-KW"/>
</dbReference>
<comment type="similarity">
    <text evidence="3 13">Belongs to the D-alanine--D-alanine ligase family.</text>
</comment>
<dbReference type="Pfam" id="PF07478">
    <property type="entry name" value="Dala_Dala_lig_C"/>
    <property type="match status" value="1"/>
</dbReference>
<dbReference type="InterPro" id="IPR013815">
    <property type="entry name" value="ATP_grasp_subdomain_1"/>
</dbReference>
<dbReference type="PROSITE" id="PS00843">
    <property type="entry name" value="DALA_DALA_LIGASE_1"/>
    <property type="match status" value="1"/>
</dbReference>
<dbReference type="RefSeq" id="WP_416085477.1">
    <property type="nucleotide sequence ID" value="NZ_JBNAUB010000005.1"/>
</dbReference>
<keyword evidence="15" id="KW-0460">Magnesium</keyword>
<evidence type="ECO:0000256" key="12">
    <source>
        <dbReference type="ARBA" id="ARBA00047614"/>
    </source>
</evidence>
<feature type="binding site" evidence="15">
    <location>
        <position position="269"/>
    </location>
    <ligand>
        <name>Mg(2+)</name>
        <dbReference type="ChEBI" id="CHEBI:18420"/>
        <label>2</label>
    </ligand>
</feature>
<dbReference type="PROSITE" id="PS50975">
    <property type="entry name" value="ATP_GRASP"/>
    <property type="match status" value="1"/>
</dbReference>
<dbReference type="UniPathway" id="UPA00219"/>
<feature type="active site" evidence="14">
    <location>
        <position position="280"/>
    </location>
</feature>
<keyword evidence="6 13" id="KW-0436">Ligase</keyword>
<keyword evidence="7 16" id="KW-0547">Nucleotide-binding</keyword>
<keyword evidence="9 13" id="KW-0133">Cell shape</keyword>
<dbReference type="InterPro" id="IPR011761">
    <property type="entry name" value="ATP-grasp"/>
</dbReference>
<evidence type="ECO:0000256" key="15">
    <source>
        <dbReference type="PIRSR" id="PIRSR039102-3"/>
    </source>
</evidence>
<dbReference type="PIRSF" id="PIRSF039102">
    <property type="entry name" value="Ddl/VanB"/>
    <property type="match status" value="1"/>
</dbReference>
<dbReference type="InterPro" id="IPR011127">
    <property type="entry name" value="Dala_Dala_lig_N"/>
</dbReference>
<evidence type="ECO:0000256" key="11">
    <source>
        <dbReference type="ARBA" id="ARBA00023316"/>
    </source>
</evidence>
<evidence type="ECO:0000256" key="14">
    <source>
        <dbReference type="PIRSR" id="PIRSR039102-1"/>
    </source>
</evidence>
<dbReference type="InterPro" id="IPR000291">
    <property type="entry name" value="D-Ala_lig_Van_CS"/>
</dbReference>
<feature type="domain" description="ATP-grasp" evidence="17">
    <location>
        <begin position="101"/>
        <end position="302"/>
    </location>
</feature>
<comment type="subcellular location">
    <subcellularLocation>
        <location evidence="2 13">Cytoplasm</location>
    </subcellularLocation>
</comment>
<evidence type="ECO:0000256" key="3">
    <source>
        <dbReference type="ARBA" id="ARBA00010871"/>
    </source>
</evidence>
<dbReference type="Gene3D" id="3.40.50.20">
    <property type="match status" value="1"/>
</dbReference>
<dbReference type="PANTHER" id="PTHR23132:SF23">
    <property type="entry name" value="D-ALANINE--D-ALANINE LIGASE B"/>
    <property type="match status" value="1"/>
</dbReference>
<evidence type="ECO:0000313" key="18">
    <source>
        <dbReference type="EMBL" id="PMP67217.1"/>
    </source>
</evidence>
<evidence type="ECO:0000256" key="13">
    <source>
        <dbReference type="HAMAP-Rule" id="MF_00047"/>
    </source>
</evidence>
<keyword evidence="8 16" id="KW-0067">ATP-binding</keyword>
<dbReference type="GO" id="GO:0008716">
    <property type="term" value="F:D-alanine-D-alanine ligase activity"/>
    <property type="evidence" value="ECO:0007669"/>
    <property type="project" value="UniProtKB-UniRule"/>
</dbReference>
<feature type="active site" evidence="14">
    <location>
        <position position="146"/>
    </location>
</feature>
<evidence type="ECO:0000256" key="10">
    <source>
        <dbReference type="ARBA" id="ARBA00022984"/>
    </source>
</evidence>
<evidence type="ECO:0000256" key="2">
    <source>
        <dbReference type="ARBA" id="ARBA00004496"/>
    </source>
</evidence>
<dbReference type="AlphaFoldDB" id="A0A2J6WE47"/>
<evidence type="ECO:0000256" key="16">
    <source>
        <dbReference type="PROSITE-ProRule" id="PRU00409"/>
    </source>
</evidence>
<dbReference type="InterPro" id="IPR011095">
    <property type="entry name" value="Dala_Dala_lig_C"/>
</dbReference>
<dbReference type="EC" id="6.3.2.4" evidence="4 13"/>
<keyword evidence="15" id="KW-0479">Metal-binding</keyword>
<dbReference type="GO" id="GO:0005524">
    <property type="term" value="F:ATP binding"/>
    <property type="evidence" value="ECO:0007669"/>
    <property type="project" value="UniProtKB-UniRule"/>
</dbReference>
<dbReference type="GO" id="GO:0005737">
    <property type="term" value="C:cytoplasm"/>
    <property type="evidence" value="ECO:0007669"/>
    <property type="project" value="UniProtKB-SubCell"/>
</dbReference>
<sequence>MSTRVLVLYGGKSTERDISIKSGRAVSNALKKKGYEVIEYDFQNHIEDVVKDANPDVVFIALHGKFGEDGTVQGALELMNIPYTGSSVFASALCMNKLFSKFMFREIDIKTPSFAYFRRDNTLPYSYVSELLGNDTLVIKPVDQGSTIGITIAKNEDSYNEGLAKAFELSDLVIVEDYIKGTEITVAIIGNYPDIHVLPIIEIVPAHEFYDFESKYTPSMSKHIIPARISSYQKALAEEYAKRIYKEFGLRDFARIDMIANSSDVYVLEVNTIPGFTETSLVPDAAKAENISFEDLVDFIVQEALQRKR</sequence>
<dbReference type="NCBIfam" id="NF002378">
    <property type="entry name" value="PRK01372.1"/>
    <property type="match status" value="1"/>
</dbReference>
<proteinExistence type="inferred from homology"/>
<comment type="catalytic activity">
    <reaction evidence="12 13">
        <text>2 D-alanine + ATP = D-alanyl-D-alanine + ADP + phosphate + H(+)</text>
        <dbReference type="Rhea" id="RHEA:11224"/>
        <dbReference type="ChEBI" id="CHEBI:15378"/>
        <dbReference type="ChEBI" id="CHEBI:30616"/>
        <dbReference type="ChEBI" id="CHEBI:43474"/>
        <dbReference type="ChEBI" id="CHEBI:57416"/>
        <dbReference type="ChEBI" id="CHEBI:57822"/>
        <dbReference type="ChEBI" id="CHEBI:456216"/>
        <dbReference type="EC" id="6.3.2.4"/>
    </reaction>
</comment>
<evidence type="ECO:0000256" key="9">
    <source>
        <dbReference type="ARBA" id="ARBA00022960"/>
    </source>
</evidence>
<evidence type="ECO:0000256" key="5">
    <source>
        <dbReference type="ARBA" id="ARBA00022490"/>
    </source>
</evidence>
<dbReference type="GO" id="GO:0008360">
    <property type="term" value="P:regulation of cell shape"/>
    <property type="evidence" value="ECO:0007669"/>
    <property type="project" value="UniProtKB-KW"/>
</dbReference>
<dbReference type="Pfam" id="PF01820">
    <property type="entry name" value="Dala_Dala_lig_N"/>
    <property type="match status" value="2"/>
</dbReference>
<feature type="binding site" evidence="15">
    <location>
        <position position="269"/>
    </location>
    <ligand>
        <name>Mg(2+)</name>
        <dbReference type="ChEBI" id="CHEBI:18420"/>
        <label>1</label>
    </ligand>
</feature>
<feature type="active site" evidence="14">
    <location>
        <position position="15"/>
    </location>
</feature>
<dbReference type="EMBL" id="PNIL01000054">
    <property type="protein sequence ID" value="PMP67217.1"/>
    <property type="molecule type" value="Genomic_DNA"/>
</dbReference>
<dbReference type="NCBIfam" id="TIGR01205">
    <property type="entry name" value="D_ala_D_alaTIGR"/>
    <property type="match status" value="1"/>
</dbReference>
<dbReference type="InterPro" id="IPR005905">
    <property type="entry name" value="D_ala_D_ala"/>
</dbReference>
<keyword evidence="5 13" id="KW-0963">Cytoplasm</keyword>
<comment type="cofactor">
    <cofactor evidence="1">
        <name>Mn(2+)</name>
        <dbReference type="ChEBI" id="CHEBI:29035"/>
    </cofactor>
</comment>
<dbReference type="PANTHER" id="PTHR23132">
    <property type="entry name" value="D-ALANINE--D-ALANINE LIGASE"/>
    <property type="match status" value="1"/>
</dbReference>
<evidence type="ECO:0000259" key="17">
    <source>
        <dbReference type="PROSITE" id="PS50975"/>
    </source>
</evidence>
<name>A0A2J6WE47_9BACT</name>
<keyword evidence="10 13" id="KW-0573">Peptidoglycan synthesis</keyword>
<dbReference type="SUPFAM" id="SSF56059">
    <property type="entry name" value="Glutathione synthetase ATP-binding domain-like"/>
    <property type="match status" value="1"/>
</dbReference>
<dbReference type="HAMAP" id="MF_00047">
    <property type="entry name" value="Dala_Dala_lig"/>
    <property type="match status" value="1"/>
</dbReference>
<dbReference type="Gene3D" id="3.30.470.20">
    <property type="entry name" value="ATP-grasp fold, B domain"/>
    <property type="match status" value="1"/>
</dbReference>
<comment type="caution">
    <text evidence="18">The sequence shown here is derived from an EMBL/GenBank/DDBJ whole genome shotgun (WGS) entry which is preliminary data.</text>
</comment>
<dbReference type="PROSITE" id="PS00844">
    <property type="entry name" value="DALA_DALA_LIGASE_2"/>
    <property type="match status" value="1"/>
</dbReference>
<comment type="cofactor">
    <cofactor evidence="15">
        <name>Mg(2+)</name>
        <dbReference type="ChEBI" id="CHEBI:18420"/>
    </cofactor>
    <cofactor evidence="15">
        <name>Mn(2+)</name>
        <dbReference type="ChEBI" id="CHEBI:29035"/>
    </cofactor>
    <text evidence="15">Binds 2 magnesium or manganese ions per subunit.</text>
</comment>
<dbReference type="Proteomes" id="UP000237040">
    <property type="component" value="Unassembled WGS sequence"/>
</dbReference>
<evidence type="ECO:0000313" key="19">
    <source>
        <dbReference type="Proteomes" id="UP000237040"/>
    </source>
</evidence>
<reference evidence="18 19" key="1">
    <citation type="submission" date="2018-01" db="EMBL/GenBank/DDBJ databases">
        <title>Metagenomic assembled genomes from two thermal pools in the Uzon Caldera, Kamchatka, Russia.</title>
        <authorList>
            <person name="Wilkins L."/>
            <person name="Ettinger C."/>
        </authorList>
    </citation>
    <scope>NUCLEOTIDE SEQUENCE [LARGE SCALE GENOMIC DNA]</scope>
    <source>
        <strain evidence="18">ZAV-07</strain>
    </source>
</reference>
<feature type="binding site" evidence="15">
    <location>
        <position position="271"/>
    </location>
    <ligand>
        <name>Mg(2+)</name>
        <dbReference type="ChEBI" id="CHEBI:18420"/>
        <label>2</label>
    </ligand>
</feature>
<evidence type="ECO:0000256" key="4">
    <source>
        <dbReference type="ARBA" id="ARBA00012216"/>
    </source>
</evidence>
<gene>
    <name evidence="13" type="primary">ddl</name>
    <name evidence="18" type="ORF">C0189_03555</name>
</gene>
<keyword evidence="11 13" id="KW-0961">Cell wall biogenesis/degradation</keyword>
<evidence type="ECO:0000256" key="7">
    <source>
        <dbReference type="ARBA" id="ARBA00022741"/>
    </source>
</evidence>
<dbReference type="InterPro" id="IPR016185">
    <property type="entry name" value="PreATP-grasp_dom_sf"/>
</dbReference>
<dbReference type="GO" id="GO:0009252">
    <property type="term" value="P:peptidoglycan biosynthetic process"/>
    <property type="evidence" value="ECO:0007669"/>
    <property type="project" value="UniProtKB-UniRule"/>
</dbReference>
<feature type="binding site" evidence="15">
    <location>
        <position position="257"/>
    </location>
    <ligand>
        <name>Mg(2+)</name>
        <dbReference type="ChEBI" id="CHEBI:18420"/>
        <label>1</label>
    </ligand>
</feature>
<dbReference type="GO" id="GO:0071555">
    <property type="term" value="P:cell wall organization"/>
    <property type="evidence" value="ECO:0007669"/>
    <property type="project" value="UniProtKB-KW"/>
</dbReference>
<evidence type="ECO:0000256" key="8">
    <source>
        <dbReference type="ARBA" id="ARBA00022840"/>
    </source>
</evidence>
<dbReference type="Gene3D" id="3.30.1490.20">
    <property type="entry name" value="ATP-grasp fold, A domain"/>
    <property type="match status" value="1"/>
</dbReference>
<protein>
    <recommendedName>
        <fullName evidence="4 13">D-alanine--D-alanine ligase</fullName>
        <ecNumber evidence="4 13">6.3.2.4</ecNumber>
    </recommendedName>
    <alternativeName>
        <fullName evidence="13">D-Ala-D-Ala ligase</fullName>
    </alternativeName>
    <alternativeName>
        <fullName evidence="13">D-alanylalanine synthetase</fullName>
    </alternativeName>
</protein>